<reference evidence="2" key="1">
    <citation type="submission" date="2020-03" db="EMBL/GenBank/DDBJ databases">
        <title>Site-based positive gene gene selection in Geosmithia morbida across the United States reveals a broad range of putative effectors and factors for local host and environmental adapation.</title>
        <authorList>
            <person name="Onufrak A."/>
            <person name="Murdoch R.W."/>
            <person name="Gazis R."/>
            <person name="Huff M."/>
            <person name="Staton M."/>
            <person name="Klingeman W."/>
            <person name="Hadziabdic D."/>
        </authorList>
    </citation>
    <scope>NUCLEOTIDE SEQUENCE</scope>
    <source>
        <strain evidence="2">1262</strain>
    </source>
</reference>
<feature type="compositionally biased region" description="Basic and acidic residues" evidence="1">
    <location>
        <begin position="387"/>
        <end position="442"/>
    </location>
</feature>
<feature type="compositionally biased region" description="Basic and acidic residues" evidence="1">
    <location>
        <begin position="240"/>
        <end position="262"/>
    </location>
</feature>
<feature type="compositionally biased region" description="Gly residues" evidence="1">
    <location>
        <begin position="37"/>
        <end position="46"/>
    </location>
</feature>
<evidence type="ECO:0000313" key="2">
    <source>
        <dbReference type="EMBL" id="KAF4123751.1"/>
    </source>
</evidence>
<evidence type="ECO:0000313" key="3">
    <source>
        <dbReference type="Proteomes" id="UP000749293"/>
    </source>
</evidence>
<evidence type="ECO:0008006" key="4">
    <source>
        <dbReference type="Google" id="ProtNLM"/>
    </source>
</evidence>
<dbReference type="RefSeq" id="XP_035322403.1">
    <property type="nucleotide sequence ID" value="XM_035468422.1"/>
</dbReference>
<sequence>MAASQYLAPGITGDKNVEVVEVVEQAVSPSLSQYSDQGGGVHGQLGGLPTPPRIEDSLAELDKLEDDLEAVGFVTRSGRTERRKTVDDTPLASDGSRSGRKGPKPAQAMTTATWSATTSTRTTAKPGPAPGRTSQGPMRGAGAAGAHNPADRTPADPSIARTRSVRDTPESRATVKSTKPLTVPKFELPGEAIARRLKEQREARQAQQAEAQRAQAAPPTRTRSTKPLTRPTFELPGEAISRRKREEREAKLKAQEEEERKRREFKARPIRNSLTPGSLPRETVTSRARTSKFSSEESPKDQEPRRDTKWLSPANATGRLPATGSGTNSRPQLRGRNSMATLGEIASRTPSASTGISDKRSSVSAEDAAQMRARGKEIYARDNSITMDRERERREREALARTAREEAAERSRAASREWAEKKRQRDKALAESLRARESLQTR</sequence>
<feature type="compositionally biased region" description="Low complexity" evidence="1">
    <location>
        <begin position="106"/>
        <end position="124"/>
    </location>
</feature>
<name>A0A9P5D4P2_9HYPO</name>
<feature type="compositionally biased region" description="Polar residues" evidence="1">
    <location>
        <begin position="283"/>
        <end position="293"/>
    </location>
</feature>
<proteinExistence type="predicted"/>
<feature type="compositionally biased region" description="Basic and acidic residues" evidence="1">
    <location>
        <begin position="193"/>
        <end position="204"/>
    </location>
</feature>
<dbReference type="EMBL" id="JAANYQ010000006">
    <property type="protein sequence ID" value="KAF4123751.1"/>
    <property type="molecule type" value="Genomic_DNA"/>
</dbReference>
<dbReference type="OrthoDB" id="3946796at2759"/>
<evidence type="ECO:0000256" key="1">
    <source>
        <dbReference type="SAM" id="MobiDB-lite"/>
    </source>
</evidence>
<dbReference type="AlphaFoldDB" id="A0A9P5D4P2"/>
<comment type="caution">
    <text evidence="2">The sequence shown here is derived from an EMBL/GenBank/DDBJ whole genome shotgun (WGS) entry which is preliminary data.</text>
</comment>
<feature type="region of interest" description="Disordered" evidence="1">
    <location>
        <begin position="73"/>
        <end position="442"/>
    </location>
</feature>
<protein>
    <recommendedName>
        <fullName evidence="4">Carboxylesterase family protein</fullName>
    </recommendedName>
</protein>
<feature type="compositionally biased region" description="Basic and acidic residues" evidence="1">
    <location>
        <begin position="294"/>
        <end position="309"/>
    </location>
</feature>
<keyword evidence="3" id="KW-1185">Reference proteome</keyword>
<gene>
    <name evidence="2" type="ORF">GMORB2_6452</name>
</gene>
<accession>A0A9P5D4P2</accession>
<feature type="region of interest" description="Disordered" evidence="1">
    <location>
        <begin position="31"/>
        <end position="54"/>
    </location>
</feature>
<dbReference type="Proteomes" id="UP000749293">
    <property type="component" value="Unassembled WGS sequence"/>
</dbReference>
<feature type="compositionally biased region" description="Basic and acidic residues" evidence="1">
    <location>
        <begin position="78"/>
        <end position="87"/>
    </location>
</feature>
<feature type="compositionally biased region" description="Low complexity" evidence="1">
    <location>
        <begin position="205"/>
        <end position="217"/>
    </location>
</feature>
<dbReference type="GeneID" id="55972677"/>
<organism evidence="2 3">
    <name type="scientific">Geosmithia morbida</name>
    <dbReference type="NCBI Taxonomy" id="1094350"/>
    <lineage>
        <taxon>Eukaryota</taxon>
        <taxon>Fungi</taxon>
        <taxon>Dikarya</taxon>
        <taxon>Ascomycota</taxon>
        <taxon>Pezizomycotina</taxon>
        <taxon>Sordariomycetes</taxon>
        <taxon>Hypocreomycetidae</taxon>
        <taxon>Hypocreales</taxon>
        <taxon>Bionectriaceae</taxon>
        <taxon>Geosmithia</taxon>
    </lineage>
</organism>